<dbReference type="RefSeq" id="WP_025385844.1">
    <property type="nucleotide sequence ID" value="NZ_KV441806.1"/>
</dbReference>
<dbReference type="EMBL" id="LNYP01000029">
    <property type="protein sequence ID" value="KTD37917.1"/>
    <property type="molecule type" value="Genomic_DNA"/>
</dbReference>
<dbReference type="AlphaFoldDB" id="A0A0W0X029"/>
<evidence type="ECO:0000313" key="1">
    <source>
        <dbReference type="EMBL" id="KTD37917.1"/>
    </source>
</evidence>
<accession>A0A0W0X029</accession>
<name>A0A0W0X029_9GAMM</name>
<dbReference type="Proteomes" id="UP000054858">
    <property type="component" value="Unassembled WGS sequence"/>
</dbReference>
<sequence length="252" mass="28083">MPNPIDALPRDKKIIADKVIGGLQALKPYVDHYKERIGSFKEQLASAESSAAFIAVVRQIVRMEKELFNLKHQVMSGVDEGIVGALSEYIAGHADLMAVMGLFQYNEELTRSIRDTKQRLSEKELFGDLSSEQRAVLTTFIHDVLGLEKIVDVLKPIKERYQQRLQDADSHEEVDEIEQEIAANAAALAALYKQEVSYPEDEKTAAALIKYLEANRELLMVIKTLDGGFAESLDDDVLAARASIASAYSPRM</sequence>
<reference evidence="1 2" key="1">
    <citation type="submission" date="2015-11" db="EMBL/GenBank/DDBJ databases">
        <title>Genomic analysis of 38 Legionella species identifies large and diverse effector repertoires.</title>
        <authorList>
            <person name="Burstein D."/>
            <person name="Amaro F."/>
            <person name="Zusman T."/>
            <person name="Lifshitz Z."/>
            <person name="Cohen O."/>
            <person name="Gilbert J.A."/>
            <person name="Pupko T."/>
            <person name="Shuman H.A."/>
            <person name="Segal G."/>
        </authorList>
    </citation>
    <scope>NUCLEOTIDE SEQUENCE [LARGE SCALE GENOMIC DNA]</scope>
    <source>
        <strain evidence="1 2">Oak Ridge-10</strain>
    </source>
</reference>
<evidence type="ECO:0000313" key="2">
    <source>
        <dbReference type="Proteomes" id="UP000054858"/>
    </source>
</evidence>
<gene>
    <name evidence="1" type="ORF">Loak_1593</name>
</gene>
<protein>
    <submittedName>
        <fullName evidence="1">Uncharacterized protein</fullName>
    </submittedName>
</protein>
<proteinExistence type="predicted"/>
<dbReference type="PATRIC" id="fig|29423.5.peg.1668"/>
<comment type="caution">
    <text evidence="1">The sequence shown here is derived from an EMBL/GenBank/DDBJ whole genome shotgun (WGS) entry which is preliminary data.</text>
</comment>
<organism evidence="1 2">
    <name type="scientific">Legionella oakridgensis</name>
    <dbReference type="NCBI Taxonomy" id="29423"/>
    <lineage>
        <taxon>Bacteria</taxon>
        <taxon>Pseudomonadati</taxon>
        <taxon>Pseudomonadota</taxon>
        <taxon>Gammaproteobacteria</taxon>
        <taxon>Legionellales</taxon>
        <taxon>Legionellaceae</taxon>
        <taxon>Legionella</taxon>
    </lineage>
</organism>